<organism evidence="2 3">
    <name type="scientific">Marasmius tenuissimus</name>
    <dbReference type="NCBI Taxonomy" id="585030"/>
    <lineage>
        <taxon>Eukaryota</taxon>
        <taxon>Fungi</taxon>
        <taxon>Dikarya</taxon>
        <taxon>Basidiomycota</taxon>
        <taxon>Agaricomycotina</taxon>
        <taxon>Agaricomycetes</taxon>
        <taxon>Agaricomycetidae</taxon>
        <taxon>Agaricales</taxon>
        <taxon>Marasmiineae</taxon>
        <taxon>Marasmiaceae</taxon>
        <taxon>Marasmius</taxon>
    </lineage>
</organism>
<keyword evidence="3" id="KW-1185">Reference proteome</keyword>
<feature type="region of interest" description="Disordered" evidence="1">
    <location>
        <begin position="87"/>
        <end position="144"/>
    </location>
</feature>
<dbReference type="EMBL" id="JBBXMP010000124">
    <property type="protein sequence ID" value="KAL0061741.1"/>
    <property type="molecule type" value="Genomic_DNA"/>
</dbReference>
<gene>
    <name evidence="2" type="ORF">AAF712_011414</name>
</gene>
<dbReference type="Proteomes" id="UP001437256">
    <property type="component" value="Unassembled WGS sequence"/>
</dbReference>
<reference evidence="2 3" key="1">
    <citation type="submission" date="2024-05" db="EMBL/GenBank/DDBJ databases">
        <title>A draft genome resource for the thread blight pathogen Marasmius tenuissimus strain MS-2.</title>
        <authorList>
            <person name="Yulfo-Soto G.E."/>
            <person name="Baruah I.K."/>
            <person name="Amoako-Attah I."/>
            <person name="Bukari Y."/>
            <person name="Meinhardt L.W."/>
            <person name="Bailey B.A."/>
            <person name="Cohen S.P."/>
        </authorList>
    </citation>
    <scope>NUCLEOTIDE SEQUENCE [LARGE SCALE GENOMIC DNA]</scope>
    <source>
        <strain evidence="2 3">MS-2</strain>
    </source>
</reference>
<evidence type="ECO:0000256" key="1">
    <source>
        <dbReference type="SAM" id="MobiDB-lite"/>
    </source>
</evidence>
<evidence type="ECO:0000313" key="2">
    <source>
        <dbReference type="EMBL" id="KAL0061741.1"/>
    </source>
</evidence>
<proteinExistence type="predicted"/>
<name>A0ABR2ZL77_9AGAR</name>
<accession>A0ABR2ZL77</accession>
<sequence length="144" mass="16441">MPSQIDQQSTQDDSWLTCLTTFLDSDKPSAPLAIQSTKTKQESFLEMIDRRLESFEYHESLQEHEWTIVSEELGMRSREEEDIATAITLSLGKPGRSTTSSVLSPRPQKPKKRKTASSFSSLQQPLRDMRKRRHTLKASISKSN</sequence>
<protein>
    <submittedName>
        <fullName evidence="2">Uncharacterized protein</fullName>
    </submittedName>
</protein>
<comment type="caution">
    <text evidence="2">The sequence shown here is derived from an EMBL/GenBank/DDBJ whole genome shotgun (WGS) entry which is preliminary data.</text>
</comment>
<evidence type="ECO:0000313" key="3">
    <source>
        <dbReference type="Proteomes" id="UP001437256"/>
    </source>
</evidence>